<protein>
    <submittedName>
        <fullName evidence="1">Ent-pimara-9(11),15-diene synthase</fullName>
        <ecNumber evidence="1">4.2.3.31</ecNumber>
    </submittedName>
</protein>
<keyword evidence="1" id="KW-0456">Lyase</keyword>
<dbReference type="GO" id="GO:0052674">
    <property type="term" value="F:ent-pimara-9(11),15-diene synthase activity"/>
    <property type="evidence" value="ECO:0007669"/>
    <property type="project" value="UniProtKB-EC"/>
</dbReference>
<dbReference type="Pfam" id="PF19086">
    <property type="entry name" value="Terpene_syn_C_2"/>
    <property type="match status" value="1"/>
</dbReference>
<keyword evidence="2" id="KW-1185">Reference proteome</keyword>
<organism evidence="1 2">
    <name type="scientific">Actinomadura macrotermitis</name>
    <dbReference type="NCBI Taxonomy" id="2585200"/>
    <lineage>
        <taxon>Bacteria</taxon>
        <taxon>Bacillati</taxon>
        <taxon>Actinomycetota</taxon>
        <taxon>Actinomycetes</taxon>
        <taxon>Streptosporangiales</taxon>
        <taxon>Thermomonosporaceae</taxon>
        <taxon>Actinomadura</taxon>
    </lineage>
</organism>
<dbReference type="InterPro" id="IPR008949">
    <property type="entry name" value="Isoprenoid_synthase_dom_sf"/>
</dbReference>
<evidence type="ECO:0000313" key="1">
    <source>
        <dbReference type="EMBL" id="MQY06259.1"/>
    </source>
</evidence>
<dbReference type="SUPFAM" id="SSF48576">
    <property type="entry name" value="Terpenoid synthases"/>
    <property type="match status" value="1"/>
</dbReference>
<accession>A0A7K0BYK2</accession>
<gene>
    <name evidence="1" type="ORF">ACRB68_43470</name>
</gene>
<evidence type="ECO:0000313" key="2">
    <source>
        <dbReference type="Proteomes" id="UP000487268"/>
    </source>
</evidence>
<dbReference type="EC" id="4.2.3.31" evidence="1"/>
<reference evidence="1 2" key="1">
    <citation type="submission" date="2019-10" db="EMBL/GenBank/DDBJ databases">
        <title>Actinomadura rubteroloni sp. nov. and Actinomadura macrotermitis sp. nov., isolated from the gut of fungus growing-termite Macrotermes natalensis.</title>
        <authorList>
            <person name="Benndorf R."/>
            <person name="Martin K."/>
            <person name="Kuefner M."/>
            <person name="De Beer W."/>
            <person name="Kaster A.-K."/>
            <person name="Vollmers J."/>
            <person name="Poulsen M."/>
            <person name="Beemelmanns C."/>
        </authorList>
    </citation>
    <scope>NUCLEOTIDE SEQUENCE [LARGE SCALE GENOMIC DNA]</scope>
    <source>
        <strain evidence="1 2">RB68</strain>
    </source>
</reference>
<dbReference type="Proteomes" id="UP000487268">
    <property type="component" value="Unassembled WGS sequence"/>
</dbReference>
<dbReference type="Gene3D" id="1.10.600.10">
    <property type="entry name" value="Farnesyl Diphosphate Synthase"/>
    <property type="match status" value="1"/>
</dbReference>
<dbReference type="AlphaFoldDB" id="A0A7K0BYK2"/>
<name>A0A7K0BYK2_9ACTN</name>
<dbReference type="EMBL" id="WEGH01000003">
    <property type="protein sequence ID" value="MQY06259.1"/>
    <property type="molecule type" value="Genomic_DNA"/>
</dbReference>
<sequence length="308" mass="33144">MHVGERRTSVTYDIEQADGGYGAALAAGRVCATAGEGARGMISWARRYPGLYGDANAFDATLFDTLSLASAFSGPALPAADLRMANLLALWAFALDKAIDRDASTRAEVDAVAARCLAAAKGDAPAPGDELAHALAGLRDELAAAPAYSRLAPVWLEDLERMLQGMAREWDWASASAQGRSAYPTVAEYLANADNLGFSFVLTAHWITGGGEGDVERVREASAAVQRVIRVLNDLGTYERDVRTNDLNVLLLDEDREQVQQRLAALTGEARGLIGRMREDEPVLGAYMERQMDFCAGFYGGADFWGHH</sequence>
<proteinExistence type="predicted"/>
<comment type="caution">
    <text evidence="1">The sequence shown here is derived from an EMBL/GenBank/DDBJ whole genome shotgun (WGS) entry which is preliminary data.</text>
</comment>